<evidence type="ECO:0000259" key="2">
    <source>
        <dbReference type="Pfam" id="PF16297"/>
    </source>
</evidence>
<dbReference type="EMBL" id="JANVFT010000127">
    <property type="protein sequence ID" value="KAJ4465437.1"/>
    <property type="molecule type" value="Genomic_DNA"/>
</dbReference>
<protein>
    <recommendedName>
        <fullName evidence="2">DUF4939 domain-containing protein</fullName>
    </recommendedName>
</protein>
<name>A0ABQ8UXZ2_9AGAR</name>
<feature type="compositionally biased region" description="Low complexity" evidence="1">
    <location>
        <begin position="247"/>
        <end position="266"/>
    </location>
</feature>
<evidence type="ECO:0000313" key="3">
    <source>
        <dbReference type="EMBL" id="KAJ4465437.1"/>
    </source>
</evidence>
<keyword evidence="4" id="KW-1185">Reference proteome</keyword>
<reference evidence="3" key="1">
    <citation type="submission" date="2022-08" db="EMBL/GenBank/DDBJ databases">
        <title>A Global Phylogenomic Analysis of the Shiitake Genus Lentinula.</title>
        <authorList>
            <consortium name="DOE Joint Genome Institute"/>
            <person name="Sierra-Patev S."/>
            <person name="Min B."/>
            <person name="Naranjo-Ortiz M."/>
            <person name="Looney B."/>
            <person name="Konkel Z."/>
            <person name="Slot J.C."/>
            <person name="Sakamoto Y."/>
            <person name="Steenwyk J.L."/>
            <person name="Rokas A."/>
            <person name="Carro J."/>
            <person name="Camarero S."/>
            <person name="Ferreira P."/>
            <person name="Molpeceres G."/>
            <person name="Ruiz-Duenas F.J."/>
            <person name="Serrano A."/>
            <person name="Henrissat B."/>
            <person name="Drula E."/>
            <person name="Hughes K.W."/>
            <person name="Mata J.L."/>
            <person name="Ishikawa N.K."/>
            <person name="Vargas-Isla R."/>
            <person name="Ushijima S."/>
            <person name="Smith C.A."/>
            <person name="Ahrendt S."/>
            <person name="Andreopoulos W."/>
            <person name="He G."/>
            <person name="Labutti K."/>
            <person name="Lipzen A."/>
            <person name="Ng V."/>
            <person name="Riley R."/>
            <person name="Sandor L."/>
            <person name="Barry K."/>
            <person name="Martinez A.T."/>
            <person name="Xiao Y."/>
            <person name="Gibbons J.G."/>
            <person name="Terashima K."/>
            <person name="Grigoriev I.V."/>
            <person name="Hibbett D.S."/>
        </authorList>
    </citation>
    <scope>NUCLEOTIDE SEQUENCE</scope>
    <source>
        <strain evidence="3">RHP3577 ss4</strain>
    </source>
</reference>
<accession>A0ABQ8UXZ2</accession>
<proteinExistence type="predicted"/>
<evidence type="ECO:0000256" key="1">
    <source>
        <dbReference type="SAM" id="MobiDB-lite"/>
    </source>
</evidence>
<comment type="caution">
    <text evidence="3">The sequence shown here is derived from an EMBL/GenBank/DDBJ whole genome shotgun (WGS) entry which is preliminary data.</text>
</comment>
<gene>
    <name evidence="3" type="ORF">C8R41DRAFT_781832</name>
</gene>
<feature type="domain" description="DUF4939" evidence="2">
    <location>
        <begin position="7"/>
        <end position="115"/>
    </location>
</feature>
<dbReference type="Pfam" id="PF16297">
    <property type="entry name" value="DUF4939"/>
    <property type="match status" value="1"/>
</dbReference>
<feature type="compositionally biased region" description="Basic and acidic residues" evidence="1">
    <location>
        <begin position="16"/>
        <end position="26"/>
    </location>
</feature>
<feature type="region of interest" description="Disordered" evidence="1">
    <location>
        <begin position="212"/>
        <end position="287"/>
    </location>
</feature>
<dbReference type="InterPro" id="IPR032549">
    <property type="entry name" value="DUF4939"/>
</dbReference>
<feature type="region of interest" description="Disordered" evidence="1">
    <location>
        <begin position="1"/>
        <end position="26"/>
    </location>
</feature>
<feature type="compositionally biased region" description="Polar residues" evidence="1">
    <location>
        <begin position="220"/>
        <end position="239"/>
    </location>
</feature>
<sequence>METLGTVLAALGRPSDSSESKSKVKEPEVFNGLDPRKLKTFFINLALVFNDRPKYFTDQRKVNYTLSYLSGSAKEWFVPDILDPDLDSLPAWTSSFKALVKELQDNFGIYDAQDEAKDSLDARRYAKARTKDDIENVRDIITEAFPARVHRDWFRAEKNAHLALVLESLAERIKDKMTRLPGLATLADYRLEVLRIDNRYWKREAGKPFIAWNPKKGSSDFKTGSSNQHNNSQPSGSSAPSMPKPKPFSGGKPNNNGKPQNSSNSGQSGGQRPAFNHLGADGKVLPSERERRMKNNLCLFCGGKHQIADCNKRKARELKGHAAEVEETPQATIEVVEEESEN</sequence>
<evidence type="ECO:0000313" key="4">
    <source>
        <dbReference type="Proteomes" id="UP001150217"/>
    </source>
</evidence>
<organism evidence="3 4">
    <name type="scientific">Lentinula lateritia</name>
    <dbReference type="NCBI Taxonomy" id="40482"/>
    <lineage>
        <taxon>Eukaryota</taxon>
        <taxon>Fungi</taxon>
        <taxon>Dikarya</taxon>
        <taxon>Basidiomycota</taxon>
        <taxon>Agaricomycotina</taxon>
        <taxon>Agaricomycetes</taxon>
        <taxon>Agaricomycetidae</taxon>
        <taxon>Agaricales</taxon>
        <taxon>Marasmiineae</taxon>
        <taxon>Omphalotaceae</taxon>
        <taxon>Lentinula</taxon>
    </lineage>
</organism>
<dbReference type="Proteomes" id="UP001150217">
    <property type="component" value="Unassembled WGS sequence"/>
</dbReference>